<reference evidence="2 3" key="2">
    <citation type="journal article" date="2016" name="Int. J. Syst. Evol. Microbiol.">
        <title>Vitellibacter aquimaris sp. nov., a marine bacterium isolated from seawater.</title>
        <authorList>
            <person name="Thevarajoo S."/>
            <person name="Selvaratnam C."/>
            <person name="Goh K.M."/>
            <person name="Hong K.W."/>
            <person name="Chan X.Y."/>
            <person name="Chan K.G."/>
            <person name="Chong C.S."/>
        </authorList>
    </citation>
    <scope>NUCLEOTIDE SEQUENCE [LARGE SCALE GENOMIC DNA]</scope>
    <source>
        <strain evidence="2 3">D-24</strain>
    </source>
</reference>
<dbReference type="RefSeq" id="WP_062622196.1">
    <property type="nucleotide sequence ID" value="NZ_JRWG01000005.1"/>
</dbReference>
<dbReference type="GO" id="GO:0006979">
    <property type="term" value="P:response to oxidative stress"/>
    <property type="evidence" value="ECO:0007669"/>
    <property type="project" value="InterPro"/>
</dbReference>
<dbReference type="NCBIfam" id="TIGR03561">
    <property type="entry name" value="organ_hyd_perox"/>
    <property type="match status" value="1"/>
</dbReference>
<protein>
    <submittedName>
        <fullName evidence="2">Ohr subfamily peroxiredoxin</fullName>
    </submittedName>
</protein>
<dbReference type="InterPro" id="IPR036102">
    <property type="entry name" value="OsmC/Ohrsf"/>
</dbReference>
<comment type="caution">
    <text evidence="2">The sequence shown here is derived from an EMBL/GenBank/DDBJ whole genome shotgun (WGS) entry which is preliminary data.</text>
</comment>
<dbReference type="OrthoDB" id="9797508at2"/>
<dbReference type="SUPFAM" id="SSF82784">
    <property type="entry name" value="OsmC-like"/>
    <property type="match status" value="1"/>
</dbReference>
<gene>
    <name evidence="2" type="ORF">LS48_09030</name>
</gene>
<dbReference type="Proteomes" id="UP000070138">
    <property type="component" value="Unassembled WGS sequence"/>
</dbReference>
<proteinExistence type="inferred from homology"/>
<evidence type="ECO:0000256" key="1">
    <source>
        <dbReference type="ARBA" id="ARBA00007378"/>
    </source>
</evidence>
<name>A0A137RHD0_9FLAO</name>
<comment type="similarity">
    <text evidence="1">Belongs to the OsmC/Ohr family.</text>
</comment>
<dbReference type="InterPro" id="IPR003718">
    <property type="entry name" value="OsmC/Ohr_fam"/>
</dbReference>
<dbReference type="InterPro" id="IPR019953">
    <property type="entry name" value="OHR"/>
</dbReference>
<dbReference type="PATRIC" id="fig|1548749.3.peg.1903"/>
<organism evidence="2 3">
    <name type="scientific">Aequorivita aquimaris</name>
    <dbReference type="NCBI Taxonomy" id="1548749"/>
    <lineage>
        <taxon>Bacteria</taxon>
        <taxon>Pseudomonadati</taxon>
        <taxon>Bacteroidota</taxon>
        <taxon>Flavobacteriia</taxon>
        <taxon>Flavobacteriales</taxon>
        <taxon>Flavobacteriaceae</taxon>
        <taxon>Aequorivita</taxon>
    </lineage>
</organism>
<accession>A0A137RHD0</accession>
<dbReference type="PANTHER" id="PTHR33797:SF2">
    <property type="entry name" value="ORGANIC HYDROPEROXIDE RESISTANCE PROTEIN-LIKE"/>
    <property type="match status" value="1"/>
</dbReference>
<dbReference type="Gene3D" id="2.20.25.10">
    <property type="match status" value="1"/>
</dbReference>
<dbReference type="EMBL" id="JRWG01000005">
    <property type="protein sequence ID" value="KXN98892.1"/>
    <property type="molecule type" value="Genomic_DNA"/>
</dbReference>
<sequence length="142" mass="14993">MKILYEASSTAVGGRKGHVTTDDGKIDMELSVPKGLGGDGGKGTNPEQLFGSAYAACFGGAVQMVAESKKIKLGDDMSVTANIEIGKTKDGDLQLRATLDCYLPGVDVKTGEDLVNKAHEVCPYSRATRDNITVTLNLLLDE</sequence>
<evidence type="ECO:0000313" key="3">
    <source>
        <dbReference type="Proteomes" id="UP000070138"/>
    </source>
</evidence>
<dbReference type="InterPro" id="IPR015946">
    <property type="entry name" value="KH_dom-like_a/b"/>
</dbReference>
<dbReference type="AlphaFoldDB" id="A0A137RHD0"/>
<dbReference type="PANTHER" id="PTHR33797">
    <property type="entry name" value="ORGANIC HYDROPEROXIDE RESISTANCE PROTEIN-LIKE"/>
    <property type="match status" value="1"/>
</dbReference>
<reference evidence="3" key="1">
    <citation type="submission" date="2014-10" db="EMBL/GenBank/DDBJ databases">
        <title>Genome sequencing of Vitellibacter sp. D-24.</title>
        <authorList>
            <person name="Thevarajoo S."/>
            <person name="Selvaratnam C."/>
            <person name="Goh K.M."/>
            <person name="Chong C.S."/>
        </authorList>
    </citation>
    <scope>NUCLEOTIDE SEQUENCE [LARGE SCALE GENOMIC DNA]</scope>
    <source>
        <strain evidence="3">D-24</strain>
    </source>
</reference>
<evidence type="ECO:0000313" key="2">
    <source>
        <dbReference type="EMBL" id="KXN98892.1"/>
    </source>
</evidence>
<dbReference type="Gene3D" id="3.30.300.20">
    <property type="match status" value="1"/>
</dbReference>
<keyword evidence="3" id="KW-1185">Reference proteome</keyword>
<dbReference type="STRING" id="1548749.LS48_09030"/>
<dbReference type="Pfam" id="PF02566">
    <property type="entry name" value="OsmC"/>
    <property type="match status" value="1"/>
</dbReference>